<evidence type="ECO:0000259" key="3">
    <source>
        <dbReference type="Pfam" id="PF25583"/>
    </source>
</evidence>
<feature type="domain" description="WYL" evidence="1">
    <location>
        <begin position="139"/>
        <end position="205"/>
    </location>
</feature>
<dbReference type="PROSITE" id="PS52050">
    <property type="entry name" value="WYL"/>
    <property type="match status" value="1"/>
</dbReference>
<dbReference type="GO" id="GO:0000502">
    <property type="term" value="C:proteasome complex"/>
    <property type="evidence" value="ECO:0007669"/>
    <property type="project" value="UniProtKB-KW"/>
</dbReference>
<dbReference type="AlphaFoldDB" id="A0A1G9L451"/>
<dbReference type="InterPro" id="IPR028349">
    <property type="entry name" value="PafC-like"/>
</dbReference>
<dbReference type="InterPro" id="IPR051534">
    <property type="entry name" value="CBASS_pafABC_assoc_protein"/>
</dbReference>
<dbReference type="InterPro" id="IPR026881">
    <property type="entry name" value="WYL_dom"/>
</dbReference>
<evidence type="ECO:0000259" key="2">
    <source>
        <dbReference type="Pfam" id="PF19187"/>
    </source>
</evidence>
<name>A0A1G9L451_9ACTN</name>
<gene>
    <name evidence="4" type="ORF">SAMN04488242_1993</name>
</gene>
<organism evidence="4 5">
    <name type="scientific">Tessaracoccus oleiagri</name>
    <dbReference type="NCBI Taxonomy" id="686624"/>
    <lineage>
        <taxon>Bacteria</taxon>
        <taxon>Bacillati</taxon>
        <taxon>Actinomycetota</taxon>
        <taxon>Actinomycetes</taxon>
        <taxon>Propionibacteriales</taxon>
        <taxon>Propionibacteriaceae</taxon>
        <taxon>Tessaracoccus</taxon>
    </lineage>
</organism>
<evidence type="ECO:0000313" key="5">
    <source>
        <dbReference type="Proteomes" id="UP000199475"/>
    </source>
</evidence>
<accession>A0A1G9L451</accession>
<dbReference type="Proteomes" id="UP000199475">
    <property type="component" value="Unassembled WGS sequence"/>
</dbReference>
<dbReference type="Pfam" id="PF25583">
    <property type="entry name" value="WCX"/>
    <property type="match status" value="1"/>
</dbReference>
<keyword evidence="5" id="KW-1185">Reference proteome</keyword>
<evidence type="ECO:0000259" key="1">
    <source>
        <dbReference type="Pfam" id="PF13280"/>
    </source>
</evidence>
<feature type="domain" description="PafC HTH" evidence="2">
    <location>
        <begin position="3"/>
        <end position="117"/>
    </location>
</feature>
<dbReference type="OrthoDB" id="5174471at2"/>
<dbReference type="STRING" id="686624.SAMN04488242_1993"/>
<dbReference type="Pfam" id="PF13280">
    <property type="entry name" value="WYL"/>
    <property type="match status" value="1"/>
</dbReference>
<dbReference type="PANTHER" id="PTHR34580">
    <property type="match status" value="1"/>
</dbReference>
<dbReference type="EMBL" id="FNGP01000003">
    <property type="protein sequence ID" value="SDL56533.1"/>
    <property type="molecule type" value="Genomic_DNA"/>
</dbReference>
<dbReference type="Pfam" id="PF19187">
    <property type="entry name" value="HTH_PafC"/>
    <property type="match status" value="1"/>
</dbReference>
<keyword evidence="4" id="KW-0647">Proteasome</keyword>
<dbReference type="InterPro" id="IPR043839">
    <property type="entry name" value="PafC_HTH"/>
</dbReference>
<evidence type="ECO:0000313" key="4">
    <source>
        <dbReference type="EMBL" id="SDL56533.1"/>
    </source>
</evidence>
<dbReference type="InterPro" id="IPR057727">
    <property type="entry name" value="WCX_dom"/>
</dbReference>
<reference evidence="4 5" key="1">
    <citation type="submission" date="2016-10" db="EMBL/GenBank/DDBJ databases">
        <authorList>
            <person name="de Groot N.N."/>
        </authorList>
    </citation>
    <scope>NUCLEOTIDE SEQUENCE [LARGE SCALE GENOMIC DNA]</scope>
    <source>
        <strain evidence="4 5">CGMCC 1.9159</strain>
    </source>
</reference>
<dbReference type="PIRSF" id="PIRSF016838">
    <property type="entry name" value="PafC"/>
    <property type="match status" value="1"/>
</dbReference>
<feature type="domain" description="WCX" evidence="3">
    <location>
        <begin position="229"/>
        <end position="301"/>
    </location>
</feature>
<proteinExistence type="predicted"/>
<dbReference type="PANTHER" id="PTHR34580:SF1">
    <property type="entry name" value="PROTEIN PAFC"/>
    <property type="match status" value="1"/>
</dbReference>
<protein>
    <submittedName>
        <fullName evidence="4">Proteasome accessory factor C</fullName>
    </submittedName>
</protein>
<dbReference type="RefSeq" id="WP_143008271.1">
    <property type="nucleotide sequence ID" value="NZ_FNGP01000003.1"/>
</dbReference>
<sequence length="307" mass="33716">MSELERLVDLVPFLKARPGIRVEEVAEAFGVTPKRILADLAILQFVGLPGGLYGDLFDVDIDGARSDGHIFVRNVDALGRPMRLTHDQVASLIVALQVVMEMGGDDSAAKSALAKLKELSLGAEPPVSVAVQSGDAEVRAALNSALEERRAVRLTYRPGGRGATRTAIVEPARLRADSGYVYLDAWSRERAAWRSYRLERIVRAETLDEPVAPREVPEQLDSWFGDVTHTLTVVVRPRGRWCADYHPTTQVREVDEGLEITFPLVSDEWGARLLLSLGEDAVRVSNADVAELARSLARAALEQYGRP</sequence>